<keyword evidence="1 6" id="KW-0732">Signal</keyword>
<keyword evidence="3" id="KW-0393">Immunoglobulin domain</keyword>
<dbReference type="InterPro" id="IPR051102">
    <property type="entry name" value="IgSF_V-set/TM_domain"/>
</dbReference>
<keyword evidence="5" id="KW-0472">Membrane</keyword>
<comment type="caution">
    <text evidence="8">The sequence shown here is derived from an EMBL/GenBank/DDBJ whole genome shotgun (WGS) entry which is preliminary data.</text>
</comment>
<feature type="domain" description="Ig-like" evidence="7">
    <location>
        <begin position="23"/>
        <end position="147"/>
    </location>
</feature>
<feature type="signal peptide" evidence="6">
    <location>
        <begin position="1"/>
        <end position="22"/>
    </location>
</feature>
<keyword evidence="2" id="KW-1015">Disulfide bond</keyword>
<dbReference type="InterPro" id="IPR013783">
    <property type="entry name" value="Ig-like_fold"/>
</dbReference>
<dbReference type="InterPro" id="IPR007110">
    <property type="entry name" value="Ig-like_dom"/>
</dbReference>
<dbReference type="AlphaFoldDB" id="A0A9N7UVS1"/>
<evidence type="ECO:0000256" key="3">
    <source>
        <dbReference type="ARBA" id="ARBA00023319"/>
    </source>
</evidence>
<dbReference type="PANTHER" id="PTHR12207">
    <property type="entry name" value="V-SET AND TRANSMEMBRANE DOMAIN-CONTAINING PROTEIN"/>
    <property type="match status" value="1"/>
</dbReference>
<evidence type="ECO:0000313" key="8">
    <source>
        <dbReference type="EMBL" id="CAB1438082.1"/>
    </source>
</evidence>
<organism evidence="8 9">
    <name type="scientific">Pleuronectes platessa</name>
    <name type="common">European plaice</name>
    <dbReference type="NCBI Taxonomy" id="8262"/>
    <lineage>
        <taxon>Eukaryota</taxon>
        <taxon>Metazoa</taxon>
        <taxon>Chordata</taxon>
        <taxon>Craniata</taxon>
        <taxon>Vertebrata</taxon>
        <taxon>Euteleostomi</taxon>
        <taxon>Actinopterygii</taxon>
        <taxon>Neopterygii</taxon>
        <taxon>Teleostei</taxon>
        <taxon>Neoteleostei</taxon>
        <taxon>Acanthomorphata</taxon>
        <taxon>Carangaria</taxon>
        <taxon>Pleuronectiformes</taxon>
        <taxon>Pleuronectoidei</taxon>
        <taxon>Pleuronectidae</taxon>
        <taxon>Pleuronectes</taxon>
    </lineage>
</organism>
<evidence type="ECO:0000256" key="5">
    <source>
        <dbReference type="SAM" id="Phobius"/>
    </source>
</evidence>
<feature type="region of interest" description="Disordered" evidence="4">
    <location>
        <begin position="223"/>
        <end position="270"/>
    </location>
</feature>
<reference evidence="8" key="1">
    <citation type="submission" date="2020-03" db="EMBL/GenBank/DDBJ databases">
        <authorList>
            <person name="Weist P."/>
        </authorList>
    </citation>
    <scope>NUCLEOTIDE SEQUENCE</scope>
</reference>
<evidence type="ECO:0000259" key="7">
    <source>
        <dbReference type="PROSITE" id="PS50835"/>
    </source>
</evidence>
<dbReference type="GO" id="GO:0016020">
    <property type="term" value="C:membrane"/>
    <property type="evidence" value="ECO:0007669"/>
    <property type="project" value="TreeGrafter"/>
</dbReference>
<dbReference type="SMART" id="SM00409">
    <property type="entry name" value="IG"/>
    <property type="match status" value="1"/>
</dbReference>
<proteinExistence type="predicted"/>
<feature type="transmembrane region" description="Helical" evidence="5">
    <location>
        <begin position="177"/>
        <end position="200"/>
    </location>
</feature>
<name>A0A9N7UVS1_PLEPL</name>
<dbReference type="InterPro" id="IPR003599">
    <property type="entry name" value="Ig_sub"/>
</dbReference>
<evidence type="ECO:0000256" key="1">
    <source>
        <dbReference type="ARBA" id="ARBA00022729"/>
    </source>
</evidence>
<dbReference type="PROSITE" id="PS50835">
    <property type="entry name" value="IG_LIKE"/>
    <property type="match status" value="1"/>
</dbReference>
<dbReference type="Gene3D" id="2.60.40.10">
    <property type="entry name" value="Immunoglobulins"/>
    <property type="match status" value="1"/>
</dbReference>
<dbReference type="InterPro" id="IPR036179">
    <property type="entry name" value="Ig-like_dom_sf"/>
</dbReference>
<evidence type="ECO:0000256" key="4">
    <source>
        <dbReference type="SAM" id="MobiDB-lite"/>
    </source>
</evidence>
<accession>A0A9N7UVS1</accession>
<keyword evidence="9" id="KW-1185">Reference proteome</keyword>
<evidence type="ECO:0000256" key="2">
    <source>
        <dbReference type="ARBA" id="ARBA00023157"/>
    </source>
</evidence>
<keyword evidence="5" id="KW-0812">Transmembrane</keyword>
<dbReference type="SUPFAM" id="SSF48726">
    <property type="entry name" value="Immunoglobulin"/>
    <property type="match status" value="1"/>
</dbReference>
<feature type="chain" id="PRO_5040281485" description="Ig-like domain-containing protein" evidence="6">
    <location>
        <begin position="23"/>
        <end position="322"/>
    </location>
</feature>
<evidence type="ECO:0000256" key="6">
    <source>
        <dbReference type="SAM" id="SignalP"/>
    </source>
</evidence>
<dbReference type="EMBL" id="CADEAL010002112">
    <property type="protein sequence ID" value="CAB1438082.1"/>
    <property type="molecule type" value="Genomic_DNA"/>
</dbReference>
<protein>
    <recommendedName>
        <fullName evidence="7">Ig-like domain-containing protein</fullName>
    </recommendedName>
</protein>
<dbReference type="PANTHER" id="PTHR12207:SF26">
    <property type="entry name" value="V-SET AND TRANSMEMBRANE DOMAIN-CONTAINING PROTEIN 4"/>
    <property type="match status" value="1"/>
</dbReference>
<sequence>MKISSVVFALLTQALFGDLCLAINVTITPSPFTVAQEGENVTLTCVVSQRRRNAALPVVKWTFLPAGTQRSVDELLIARVNMRKARFYSNYTKSFPWPKLKLTVVKQGKIFDLLILNVSEGDQGLYMCRVQEFKKHQNRWKASSNCTAATDLRVHVLPATKAKESLWSLFEDVYLCAVLICSVGLLCMCMFTVTVTCQYIQRKQRLKDNYHLVKSQQNSSGETVTSVVSLSPALPEKSRRYRKKRRRDHQEDLPPEIPAKVPIGDKRKPKLLKPQPRKLVLPKIVEENLTYAELDLVRSIPEAKASHGSTVYAQILFGEQEL</sequence>
<dbReference type="Proteomes" id="UP001153269">
    <property type="component" value="Unassembled WGS sequence"/>
</dbReference>
<dbReference type="Pfam" id="PF07686">
    <property type="entry name" value="V-set"/>
    <property type="match status" value="1"/>
</dbReference>
<keyword evidence="5" id="KW-1133">Transmembrane helix</keyword>
<dbReference type="FunFam" id="2.60.40.10:FF:001953">
    <property type="entry name" value="V-set and transmembrane domain containing 4b"/>
    <property type="match status" value="1"/>
</dbReference>
<gene>
    <name evidence="8" type="ORF">PLEPLA_LOCUS26041</name>
</gene>
<dbReference type="InterPro" id="IPR013106">
    <property type="entry name" value="Ig_V-set"/>
</dbReference>
<evidence type="ECO:0000313" key="9">
    <source>
        <dbReference type="Proteomes" id="UP001153269"/>
    </source>
</evidence>